<dbReference type="Gene3D" id="1.10.10.10">
    <property type="entry name" value="Winged helix-like DNA-binding domain superfamily/Winged helix DNA-binding domain"/>
    <property type="match status" value="1"/>
</dbReference>
<evidence type="ECO:0000256" key="1">
    <source>
        <dbReference type="ARBA" id="ARBA00004496"/>
    </source>
</evidence>
<keyword evidence="7" id="KW-0418">Kinase</keyword>
<evidence type="ECO:0000256" key="7">
    <source>
        <dbReference type="ARBA" id="ARBA00022777"/>
    </source>
</evidence>
<feature type="domain" description="PTS EIIB type-2" evidence="13">
    <location>
        <begin position="401"/>
        <end position="488"/>
    </location>
</feature>
<dbReference type="RefSeq" id="WP_101729315.1">
    <property type="nucleotide sequence ID" value="NZ_JABBPK010000001.1"/>
</dbReference>
<dbReference type="SUPFAM" id="SSF55804">
    <property type="entry name" value="Phoshotransferase/anion transport protein"/>
    <property type="match status" value="1"/>
</dbReference>
<name>A0A7Y0PNK7_9BACI</name>
<evidence type="ECO:0000313" key="16">
    <source>
        <dbReference type="Proteomes" id="UP000588491"/>
    </source>
</evidence>
<keyword evidence="3" id="KW-0963">Cytoplasm</keyword>
<dbReference type="GO" id="GO:0009401">
    <property type="term" value="P:phosphoenolpyruvate-dependent sugar phosphotransferase system"/>
    <property type="evidence" value="ECO:0007669"/>
    <property type="project" value="UniProtKB-KW"/>
</dbReference>
<dbReference type="GO" id="GO:0006355">
    <property type="term" value="P:regulation of DNA-templated transcription"/>
    <property type="evidence" value="ECO:0007669"/>
    <property type="project" value="InterPro"/>
</dbReference>
<reference evidence="15 16" key="1">
    <citation type="submission" date="2020-04" db="EMBL/GenBank/DDBJ databases">
        <title>Bacillus sp. UniB3 isolated from commercial digestive syrup.</title>
        <authorList>
            <person name="Thorat V."/>
            <person name="Kirdat K."/>
            <person name="Tiwarekar B."/>
            <person name="Yadav A."/>
        </authorList>
    </citation>
    <scope>NUCLEOTIDE SEQUENCE [LARGE SCALE GENOMIC DNA]</scope>
    <source>
        <strain evidence="15 16">UniB3</strain>
    </source>
</reference>
<dbReference type="Gene3D" id="3.40.930.10">
    <property type="entry name" value="Mannitol-specific EII, Chain A"/>
    <property type="match status" value="1"/>
</dbReference>
<evidence type="ECO:0000256" key="5">
    <source>
        <dbReference type="ARBA" id="ARBA00022679"/>
    </source>
</evidence>
<dbReference type="InterPro" id="IPR002178">
    <property type="entry name" value="PTS_EIIA_type-2_dom"/>
</dbReference>
<dbReference type="InterPro" id="IPR051351">
    <property type="entry name" value="Ascorbate-PTS_EIIA_comp"/>
</dbReference>
<keyword evidence="5" id="KW-0808">Transferase</keyword>
<dbReference type="InterPro" id="IPR016152">
    <property type="entry name" value="PTrfase/Anion_transptr"/>
</dbReference>
<evidence type="ECO:0000256" key="4">
    <source>
        <dbReference type="ARBA" id="ARBA00022553"/>
    </source>
</evidence>
<evidence type="ECO:0000313" key="15">
    <source>
        <dbReference type="EMBL" id="NMO79202.1"/>
    </source>
</evidence>
<dbReference type="InterPro" id="IPR036095">
    <property type="entry name" value="PTS_EIIB-like_sf"/>
</dbReference>
<proteinExistence type="predicted"/>
<dbReference type="Gene3D" id="1.10.1790.10">
    <property type="entry name" value="PRD domain"/>
    <property type="match status" value="1"/>
</dbReference>
<keyword evidence="4" id="KW-0597">Phosphoprotein</keyword>
<dbReference type="InterPro" id="IPR036634">
    <property type="entry name" value="PRD_sf"/>
</dbReference>
<dbReference type="PROSITE" id="PS51099">
    <property type="entry name" value="PTS_EIIB_TYPE_2"/>
    <property type="match status" value="1"/>
</dbReference>
<dbReference type="Proteomes" id="UP000588491">
    <property type="component" value="Unassembled WGS sequence"/>
</dbReference>
<dbReference type="Pfam" id="PF00359">
    <property type="entry name" value="PTS_EIIA_2"/>
    <property type="match status" value="1"/>
</dbReference>
<keyword evidence="6" id="KW-0598">Phosphotransferase system</keyword>
<dbReference type="AlphaFoldDB" id="A0A7Y0PNK7"/>
<dbReference type="CDD" id="cd05568">
    <property type="entry name" value="PTS_IIB_bgl_like"/>
    <property type="match status" value="1"/>
</dbReference>
<evidence type="ECO:0000256" key="11">
    <source>
        <dbReference type="ARBA" id="ARBA00042072"/>
    </source>
</evidence>
<comment type="function">
    <text evidence="9">The phosphoenolpyruvate-dependent sugar phosphotransferase system (sugar PTS), a major carbohydrate active transport system, catalyzes the phosphorylation of incoming sugar substrates concomitantly with their translocation across the cell membrane. The enzyme II UlaABC PTS system is involved in ascorbate transport.</text>
</comment>
<evidence type="ECO:0000256" key="9">
    <source>
        <dbReference type="ARBA" id="ARBA00037387"/>
    </source>
</evidence>
<dbReference type="SUPFAM" id="SSF52794">
    <property type="entry name" value="PTS system IIB component-like"/>
    <property type="match status" value="1"/>
</dbReference>
<evidence type="ECO:0000256" key="10">
    <source>
        <dbReference type="ARBA" id="ARBA00041175"/>
    </source>
</evidence>
<keyword evidence="2" id="KW-0813">Transport</keyword>
<evidence type="ECO:0000259" key="12">
    <source>
        <dbReference type="PROSITE" id="PS51094"/>
    </source>
</evidence>
<evidence type="ECO:0000259" key="14">
    <source>
        <dbReference type="PROSITE" id="PS51372"/>
    </source>
</evidence>
<feature type="domain" description="PRD" evidence="14">
    <location>
        <begin position="184"/>
        <end position="285"/>
    </location>
</feature>
<feature type="domain" description="PRD" evidence="14">
    <location>
        <begin position="289"/>
        <end position="396"/>
    </location>
</feature>
<accession>A0A7Y0PNK7</accession>
<feature type="domain" description="PTS EIIA type-2" evidence="12">
    <location>
        <begin position="542"/>
        <end position="683"/>
    </location>
</feature>
<evidence type="ECO:0000259" key="13">
    <source>
        <dbReference type="PROSITE" id="PS51099"/>
    </source>
</evidence>
<dbReference type="GO" id="GO:0008982">
    <property type="term" value="F:protein-N(PI)-phosphohistidine-sugar phosphotransferase activity"/>
    <property type="evidence" value="ECO:0007669"/>
    <property type="project" value="InterPro"/>
</dbReference>
<comment type="subcellular location">
    <subcellularLocation>
        <location evidence="1">Cytoplasm</location>
    </subcellularLocation>
</comment>
<dbReference type="PANTHER" id="PTHR36203:SF1">
    <property type="entry name" value="ASCORBATE-SPECIFIC PTS SYSTEM EIIA COMPONENT"/>
    <property type="match status" value="1"/>
</dbReference>
<dbReference type="InterPro" id="IPR007737">
    <property type="entry name" value="Mga_HTH"/>
</dbReference>
<keyword evidence="16" id="KW-1185">Reference proteome</keyword>
<dbReference type="InterPro" id="IPR013011">
    <property type="entry name" value="PTS_EIIB_2"/>
</dbReference>
<dbReference type="PANTHER" id="PTHR36203">
    <property type="entry name" value="ASCORBATE-SPECIFIC PTS SYSTEM EIIA COMPONENT"/>
    <property type="match status" value="1"/>
</dbReference>
<dbReference type="SUPFAM" id="SSF63520">
    <property type="entry name" value="PTS-regulatory domain, PRD"/>
    <property type="match status" value="1"/>
</dbReference>
<organism evidence="15 16">
    <name type="scientific">Niallia alba</name>
    <dbReference type="NCBI Taxonomy" id="2729105"/>
    <lineage>
        <taxon>Bacteria</taxon>
        <taxon>Bacillati</taxon>
        <taxon>Bacillota</taxon>
        <taxon>Bacilli</taxon>
        <taxon>Bacillales</taxon>
        <taxon>Bacillaceae</taxon>
        <taxon>Niallia</taxon>
    </lineage>
</organism>
<dbReference type="Pfam" id="PF00874">
    <property type="entry name" value="PRD"/>
    <property type="match status" value="1"/>
</dbReference>
<dbReference type="GO" id="GO:0005737">
    <property type="term" value="C:cytoplasm"/>
    <property type="evidence" value="ECO:0007669"/>
    <property type="project" value="UniProtKB-SubCell"/>
</dbReference>
<gene>
    <name evidence="15" type="ORF">HHU08_19810</name>
</gene>
<evidence type="ECO:0000256" key="3">
    <source>
        <dbReference type="ARBA" id="ARBA00022490"/>
    </source>
</evidence>
<evidence type="ECO:0000256" key="2">
    <source>
        <dbReference type="ARBA" id="ARBA00022448"/>
    </source>
</evidence>
<evidence type="ECO:0000256" key="8">
    <source>
        <dbReference type="ARBA" id="ARBA00023159"/>
    </source>
</evidence>
<dbReference type="InterPro" id="IPR011608">
    <property type="entry name" value="PRD"/>
</dbReference>
<dbReference type="PROSITE" id="PS51372">
    <property type="entry name" value="PRD_2"/>
    <property type="match status" value="2"/>
</dbReference>
<dbReference type="CDD" id="cd00211">
    <property type="entry name" value="PTS_IIA_fru"/>
    <property type="match status" value="1"/>
</dbReference>
<evidence type="ECO:0000256" key="6">
    <source>
        <dbReference type="ARBA" id="ARBA00022683"/>
    </source>
</evidence>
<keyword evidence="8" id="KW-0010">Activator</keyword>
<dbReference type="Pfam" id="PF05043">
    <property type="entry name" value="Mga"/>
    <property type="match status" value="1"/>
</dbReference>
<dbReference type="EMBL" id="JABBPK010000001">
    <property type="protein sequence ID" value="NMO79202.1"/>
    <property type="molecule type" value="Genomic_DNA"/>
</dbReference>
<sequence>MYLDERSNILLKEVLSNPDTSNIKLEKKFHLSRRQVSYSFQKINDWLESNNYPAIKRTNGGKFIISPVIMELFAEKTDEQADKHYIPSETERAQFILLYIISSDDELSLLHFTSALGVSKNTILRDMKTVQQMIEPYELEVSYSRMKGYELKGKEWNVRKLLVEVLENILSIYNGEIYIQKFINVPKDNLITIKERLAEVECSLNLQFIDERINLLPYILAVILKRIQKGKVIQDFYHIDYRSLSDTKEFIAAEILIKDIKHIPKEEHLFMTLQLLTSKILSAQFLADHQIPELTKALETFLHTFEYKACIAFKDKAALLERLVLHMKPAYYRMKYNLSTNYTMMEKVSEEFETIHFIVKDSIAPVEEYIGCPIPESELMFITIFVGGHLISSGETIQKKKKAVVVCPNGVSISRLMESTLRELFPEFYFHQALSIREFHQLNYQVDIIFSPVPLQTDTKQFVINRILSDFEKVQLRQRVLREIFDLNTSVINIEQLMGKIEKYASIKDKESLRDALQEHFTITTTSETQEPMTKTDLSLASLLTPEMITVVQSVEDWQQGIQIAAGQLLKNGSITENYVEEMLKQYPAMVQHIVLRNVIAIPHADPEAGVNRVGMSLLKIEDGIPFNEKVRVHFIVVLASTDKHKHLYALRQLMSISKNGEEISNLKISKNPEQLYEIIKKYS</sequence>
<dbReference type="InterPro" id="IPR036388">
    <property type="entry name" value="WH-like_DNA-bd_sf"/>
</dbReference>
<dbReference type="GO" id="GO:0016301">
    <property type="term" value="F:kinase activity"/>
    <property type="evidence" value="ECO:0007669"/>
    <property type="project" value="UniProtKB-KW"/>
</dbReference>
<dbReference type="PROSITE" id="PS51094">
    <property type="entry name" value="PTS_EIIA_TYPE_2"/>
    <property type="match status" value="1"/>
</dbReference>
<comment type="caution">
    <text evidence="15">The sequence shown here is derived from an EMBL/GenBank/DDBJ whole genome shotgun (WGS) entry which is preliminary data.</text>
</comment>
<protein>
    <recommendedName>
        <fullName evidence="10">Ascorbate-specific PTS system EIIA component</fullName>
    </recommendedName>
    <alternativeName>
        <fullName evidence="11">Ascorbate-specific phosphotransferase enzyme IIA component</fullName>
    </alternativeName>
</protein>